<comment type="similarity">
    <text evidence="2">Belongs to the UTP14 family.</text>
</comment>
<feature type="region of interest" description="Disordered" evidence="5">
    <location>
        <begin position="301"/>
        <end position="320"/>
    </location>
</feature>
<evidence type="ECO:0000256" key="1">
    <source>
        <dbReference type="ARBA" id="ARBA00004604"/>
    </source>
</evidence>
<evidence type="ECO:0000256" key="5">
    <source>
        <dbReference type="SAM" id="MobiDB-lite"/>
    </source>
</evidence>
<evidence type="ECO:0000313" key="6">
    <source>
        <dbReference type="EMBL" id="KHN73257.1"/>
    </source>
</evidence>
<feature type="compositionally biased region" description="Polar residues" evidence="5">
    <location>
        <begin position="600"/>
        <end position="616"/>
    </location>
</feature>
<reference evidence="6 7" key="1">
    <citation type="submission" date="2014-11" db="EMBL/GenBank/DDBJ databases">
        <title>Genetic blueprint of the zoonotic pathogen Toxocara canis.</title>
        <authorList>
            <person name="Zhu X.-Q."/>
            <person name="Korhonen P.K."/>
            <person name="Cai H."/>
            <person name="Young N.D."/>
            <person name="Nejsum P."/>
            <person name="von Samson-Himmelstjerna G."/>
            <person name="Boag P.R."/>
            <person name="Tan P."/>
            <person name="Li Q."/>
            <person name="Min J."/>
            <person name="Yang Y."/>
            <person name="Wang X."/>
            <person name="Fang X."/>
            <person name="Hall R.S."/>
            <person name="Hofmann A."/>
            <person name="Sternberg P.W."/>
            <person name="Jex A.R."/>
            <person name="Gasser R.B."/>
        </authorList>
    </citation>
    <scope>NUCLEOTIDE SEQUENCE [LARGE SCALE GENOMIC DNA]</scope>
    <source>
        <strain evidence="6">PN_DK_2014</strain>
    </source>
</reference>
<gene>
    <name evidence="6" type="primary">UTP14A</name>
    <name evidence="6" type="ORF">Tcan_11963</name>
</gene>
<evidence type="ECO:0000313" key="7">
    <source>
        <dbReference type="Proteomes" id="UP000031036"/>
    </source>
</evidence>
<keyword evidence="3" id="KW-0597">Phosphoprotein</keyword>
<organism evidence="6 7">
    <name type="scientific">Toxocara canis</name>
    <name type="common">Canine roundworm</name>
    <dbReference type="NCBI Taxonomy" id="6265"/>
    <lineage>
        <taxon>Eukaryota</taxon>
        <taxon>Metazoa</taxon>
        <taxon>Ecdysozoa</taxon>
        <taxon>Nematoda</taxon>
        <taxon>Chromadorea</taxon>
        <taxon>Rhabditida</taxon>
        <taxon>Spirurina</taxon>
        <taxon>Ascaridomorpha</taxon>
        <taxon>Ascaridoidea</taxon>
        <taxon>Toxocaridae</taxon>
        <taxon>Toxocara</taxon>
    </lineage>
</organism>
<keyword evidence="7" id="KW-1185">Reference proteome</keyword>
<comment type="subcellular location">
    <subcellularLocation>
        <location evidence="1">Nucleus</location>
        <location evidence="1">Nucleolus</location>
    </subcellularLocation>
</comment>
<proteinExistence type="inferred from homology"/>
<dbReference type="GO" id="GO:0032040">
    <property type="term" value="C:small-subunit processome"/>
    <property type="evidence" value="ECO:0007669"/>
    <property type="project" value="InterPro"/>
</dbReference>
<feature type="region of interest" description="Disordered" evidence="5">
    <location>
        <begin position="683"/>
        <end position="702"/>
    </location>
</feature>
<accession>A0A0B2UW12</accession>
<dbReference type="GO" id="GO:0006364">
    <property type="term" value="P:rRNA processing"/>
    <property type="evidence" value="ECO:0007669"/>
    <property type="project" value="InterPro"/>
</dbReference>
<dbReference type="PANTHER" id="PTHR14150:SF12">
    <property type="entry name" value="U3 SMALL NUCLEOLAR RNA-ASSOCIATED PROTEIN 14 HOMOLOG A"/>
    <property type="match status" value="1"/>
</dbReference>
<dbReference type="OrthoDB" id="277439at2759"/>
<evidence type="ECO:0000256" key="3">
    <source>
        <dbReference type="ARBA" id="ARBA00022553"/>
    </source>
</evidence>
<keyword evidence="4" id="KW-0539">Nucleus</keyword>
<dbReference type="EMBL" id="JPKZ01003130">
    <property type="protein sequence ID" value="KHN73257.1"/>
    <property type="molecule type" value="Genomic_DNA"/>
</dbReference>
<dbReference type="STRING" id="6265.A0A0B2UW12"/>
<name>A0A0B2UW12_TOXCA</name>
<sequence length="1026" mass="115522">MSNADSDYDRVAHAKLLKSIQAIGKRDIKRGNLVNKKVKKVSTNELINAIHSTRNLDDVKKKVPKKKKVGKKEETMTLSAPLHRLATERIQSNVAYTEAKRELAVWTPVVRENRLADQLIFPIEKEEFIDQIGIQSLENLKPRTPLEVQMASIIGTSKSNLHNEQSYTEAEVELLKAMSLKEAKANCARLRKMRALMSNREAKLRRQAKIKSKSYHRRLKRQKRRQLIKEFDELLAKDPEAAKEKLAEIEHQRILERATLKHRNGSKRIQMLARHASKDTNIKRALEEQIRFGRELVQKHGVESGCDSDSDNGQPDGDSAIKPQQLLERAAEIVVREETFETSESCRVLKMSLSKLRAEQKLLSEKSAANAQQTLQEPQSASSIVNVRQEVQTGSTKLWEEDTTYHRRLKRQKRRQLIKEFDELLAKDPEAAKEKLAEIEHQRILERATLKHRNGSKRIQMLARHASKDTNIKRALEEQIRFGRELVQKHGVESGCDSDSDNGQPDGDSAIKPQQLLERAAEIVVREETFETSESCRVLKMSLSKLRAEQKLLSEKSAANAQQTLQEPQSASSIVNVRQEVQTGSTKLWEEDTTWDTAQGCVTTSKGQPQENTNSARVEGHTGEDSAQPLGKRKSHTFEKKKKKKKMKSNETSADVEELFTNFEQRLIESTCKEAELIRSAVMSDGRPPDDSITPDKDQMEDCASGQADDVEAAGSMCAVRAVIKKAEEDEEKVPEEVDISLDPRHFLKAETGAITQISADIMDRVNEFDAEAEQEVLVAAAFEDDDVIGDFEAEKAAFEEREKPKDLDLNLQGWGSWAGPGIAPKKKNRRVKVGFTETSETYAVMNSAGSMCAVRAVIKKAEEDEEKVPEEVDISLDPRHFLKAETGAITQISADIMDRVNEFDAEAEQEVLVAAAFEDDDVIGDFEAEKAAFEEREKPKDLDLNLQGWGSWAGPGIAPKKKNRFIIKAKGNKRKDRGRHGLIISEAVDSSIDKIQPRSAGRIIKPLDKEETLKGHIKDASDEES</sequence>
<protein>
    <submittedName>
        <fullName evidence="6">U3 small nucleolar RNA-associated protein 14-like protein A</fullName>
    </submittedName>
</protein>
<dbReference type="PANTHER" id="PTHR14150">
    <property type="entry name" value="U3 SMALL NUCLEOLAR RNA-ASSOCIATED PROTEIN 14"/>
    <property type="match status" value="1"/>
</dbReference>
<dbReference type="AlphaFoldDB" id="A0A0B2UW12"/>
<evidence type="ECO:0000256" key="2">
    <source>
        <dbReference type="ARBA" id="ARBA00007774"/>
    </source>
</evidence>
<feature type="region of interest" description="Disordered" evidence="5">
    <location>
        <begin position="491"/>
        <end position="510"/>
    </location>
</feature>
<comment type="caution">
    <text evidence="6">The sequence shown here is derived from an EMBL/GenBank/DDBJ whole genome shotgun (WGS) entry which is preliminary data.</text>
</comment>
<evidence type="ECO:0000256" key="4">
    <source>
        <dbReference type="ARBA" id="ARBA00023242"/>
    </source>
</evidence>
<dbReference type="Pfam" id="PF04615">
    <property type="entry name" value="Utp14"/>
    <property type="match status" value="3"/>
</dbReference>
<feature type="region of interest" description="Disordered" evidence="5">
    <location>
        <begin position="600"/>
        <end position="653"/>
    </location>
</feature>
<feature type="compositionally biased region" description="Basic and acidic residues" evidence="5">
    <location>
        <begin position="687"/>
        <end position="700"/>
    </location>
</feature>
<dbReference type="Proteomes" id="UP000031036">
    <property type="component" value="Unassembled WGS sequence"/>
</dbReference>
<dbReference type="InterPro" id="IPR006709">
    <property type="entry name" value="SSU_processome_Utp14"/>
</dbReference>
<feature type="compositionally biased region" description="Basic residues" evidence="5">
    <location>
        <begin position="631"/>
        <end position="647"/>
    </location>
</feature>